<dbReference type="Pfam" id="PF12937">
    <property type="entry name" value="F-box-like"/>
    <property type="match status" value="1"/>
</dbReference>
<dbReference type="AlphaFoldDB" id="A0AA39M4W5"/>
<sequence>MRPIDFFLSKLPPNRRGAFHSKQHLPFNFQSTSNELLVKILKNLDTKSLADCRLVIRKWNSVIIDLKSLKFKPLIVEISDMWKSSVRISHLPSGKIYDQFHPSHLHGLSNLSFDEITYEAIDLKTLLPIVALPQTDDLKEITVELRGSRTPPEEIAELWRTLMGKPNLQSASIDFHKYFPTSIFRSQDRGDLPKLWDLDIKHAKGNADDILHLKNRVAKTTTIEKAVLHSDDDLLNIIENALRTPVGDLSIWSIPVSDFHAIKARLNFPDLEATVNVTDNLCIITKDKSEIRLKLKKKGNYVSLNCCH</sequence>
<accession>A0AA39M4W5</accession>
<keyword evidence="3" id="KW-1185">Reference proteome</keyword>
<dbReference type="PROSITE" id="PS50181">
    <property type="entry name" value="FBOX"/>
    <property type="match status" value="1"/>
</dbReference>
<reference evidence="2" key="1">
    <citation type="submission" date="2023-06" db="EMBL/GenBank/DDBJ databases">
        <title>Genomic analysis of the entomopathogenic nematode Steinernema hermaphroditum.</title>
        <authorList>
            <person name="Schwarz E.M."/>
            <person name="Heppert J.K."/>
            <person name="Baniya A."/>
            <person name="Schwartz H.T."/>
            <person name="Tan C.-H."/>
            <person name="Antoshechkin I."/>
            <person name="Sternberg P.W."/>
            <person name="Goodrich-Blair H."/>
            <person name="Dillman A.R."/>
        </authorList>
    </citation>
    <scope>NUCLEOTIDE SEQUENCE</scope>
    <source>
        <strain evidence="2">PS9179</strain>
        <tissue evidence="2">Whole animal</tissue>
    </source>
</reference>
<dbReference type="InterPro" id="IPR036047">
    <property type="entry name" value="F-box-like_dom_sf"/>
</dbReference>
<evidence type="ECO:0000313" key="2">
    <source>
        <dbReference type="EMBL" id="KAK0420650.1"/>
    </source>
</evidence>
<evidence type="ECO:0000313" key="3">
    <source>
        <dbReference type="Proteomes" id="UP001175271"/>
    </source>
</evidence>
<proteinExistence type="predicted"/>
<feature type="domain" description="F-box" evidence="1">
    <location>
        <begin position="26"/>
        <end position="74"/>
    </location>
</feature>
<name>A0AA39M4W5_9BILA</name>
<dbReference type="Proteomes" id="UP001175271">
    <property type="component" value="Unassembled WGS sequence"/>
</dbReference>
<protein>
    <recommendedName>
        <fullName evidence="1">F-box domain-containing protein</fullName>
    </recommendedName>
</protein>
<gene>
    <name evidence="2" type="ORF">QR680_014810</name>
</gene>
<dbReference type="InterPro" id="IPR001810">
    <property type="entry name" value="F-box_dom"/>
</dbReference>
<dbReference type="Gene3D" id="1.20.1280.50">
    <property type="match status" value="1"/>
</dbReference>
<organism evidence="2 3">
    <name type="scientific">Steinernema hermaphroditum</name>
    <dbReference type="NCBI Taxonomy" id="289476"/>
    <lineage>
        <taxon>Eukaryota</taxon>
        <taxon>Metazoa</taxon>
        <taxon>Ecdysozoa</taxon>
        <taxon>Nematoda</taxon>
        <taxon>Chromadorea</taxon>
        <taxon>Rhabditida</taxon>
        <taxon>Tylenchina</taxon>
        <taxon>Panagrolaimomorpha</taxon>
        <taxon>Strongyloidoidea</taxon>
        <taxon>Steinernematidae</taxon>
        <taxon>Steinernema</taxon>
    </lineage>
</organism>
<dbReference type="EMBL" id="JAUCMV010000002">
    <property type="protein sequence ID" value="KAK0420650.1"/>
    <property type="molecule type" value="Genomic_DNA"/>
</dbReference>
<dbReference type="SUPFAM" id="SSF81383">
    <property type="entry name" value="F-box domain"/>
    <property type="match status" value="1"/>
</dbReference>
<comment type="caution">
    <text evidence="2">The sequence shown here is derived from an EMBL/GenBank/DDBJ whole genome shotgun (WGS) entry which is preliminary data.</text>
</comment>
<evidence type="ECO:0000259" key="1">
    <source>
        <dbReference type="PROSITE" id="PS50181"/>
    </source>
</evidence>